<dbReference type="Proteomes" id="UP001209922">
    <property type="component" value="Unassembled WGS sequence"/>
</dbReference>
<dbReference type="RefSeq" id="WP_265126762.1">
    <property type="nucleotide sequence ID" value="NZ_JAPCHY010000003.1"/>
</dbReference>
<gene>
    <name evidence="3" type="ORF">OK345_04665</name>
</gene>
<accession>A0ABT3JUJ9</accession>
<organism evidence="3 4">
    <name type="scientific">Xanthomonas chitinilytica</name>
    <dbReference type="NCBI Taxonomy" id="2989819"/>
    <lineage>
        <taxon>Bacteria</taxon>
        <taxon>Pseudomonadati</taxon>
        <taxon>Pseudomonadota</taxon>
        <taxon>Gammaproteobacteria</taxon>
        <taxon>Lysobacterales</taxon>
        <taxon>Lysobacteraceae</taxon>
        <taxon>Xanthomonas</taxon>
    </lineage>
</organism>
<comment type="caution">
    <text evidence="3">The sequence shown here is derived from an EMBL/GenBank/DDBJ whole genome shotgun (WGS) entry which is preliminary data.</text>
</comment>
<feature type="compositionally biased region" description="Low complexity" evidence="1">
    <location>
        <begin position="79"/>
        <end position="92"/>
    </location>
</feature>
<feature type="region of interest" description="Disordered" evidence="1">
    <location>
        <begin position="79"/>
        <end position="129"/>
    </location>
</feature>
<name>A0ABT3JUJ9_9XANT</name>
<keyword evidence="2" id="KW-0812">Transmembrane</keyword>
<evidence type="ECO:0000256" key="1">
    <source>
        <dbReference type="SAM" id="MobiDB-lite"/>
    </source>
</evidence>
<feature type="transmembrane region" description="Helical" evidence="2">
    <location>
        <begin position="37"/>
        <end position="55"/>
    </location>
</feature>
<feature type="compositionally biased region" description="Low complexity" evidence="1">
    <location>
        <begin position="104"/>
        <end position="117"/>
    </location>
</feature>
<sequence length="306" mass="31420">MSLIYDALREQAGPAMPGRLPARASWWSRRCARGRTAVLLAAAALLAVAVLLLVASRFPRAAAPDTVVVQPSAVDAGSAATADAPAEPPVAASMSGQAAPPPAIATTDAATAQAVPAQPQPASPPAAATALAATDIAAAPERPATAPPPVAAAAVAEAAPQPIKITVERRTGAGHDRARPAAAADDGTVERTIGSVEAAMAGNDLEAARQALARLDAQLPAESLTLLRMHAWVAHGSNDTATAEKLYRQIVERVPDDMNAGVNIALLDARRGDLDQARHRLVRLSGRYPRAPQVSRALAELDAQQQ</sequence>
<dbReference type="SUPFAM" id="SSF48452">
    <property type="entry name" value="TPR-like"/>
    <property type="match status" value="1"/>
</dbReference>
<protein>
    <recommendedName>
        <fullName evidence="5">Tetratricopeptide repeat protein</fullName>
    </recommendedName>
</protein>
<reference evidence="3 4" key="1">
    <citation type="submission" date="2022-10" db="EMBL/GenBank/DDBJ databases">
        <title>Xanthomonas sp. H13-6.</title>
        <authorList>
            <person name="Liu X."/>
            <person name="Deng Z."/>
            <person name="Jiang Y."/>
            <person name="Yu T."/>
            <person name="Ai J."/>
        </authorList>
    </citation>
    <scope>NUCLEOTIDE SEQUENCE [LARGE SCALE GENOMIC DNA]</scope>
    <source>
        <strain evidence="3 4">H13-6</strain>
    </source>
</reference>
<evidence type="ECO:0000313" key="4">
    <source>
        <dbReference type="Proteomes" id="UP001209922"/>
    </source>
</evidence>
<dbReference type="InterPro" id="IPR011990">
    <property type="entry name" value="TPR-like_helical_dom_sf"/>
</dbReference>
<dbReference type="EMBL" id="JAPCHY010000003">
    <property type="protein sequence ID" value="MCW4471800.1"/>
    <property type="molecule type" value="Genomic_DNA"/>
</dbReference>
<dbReference type="Pfam" id="PF14559">
    <property type="entry name" value="TPR_19"/>
    <property type="match status" value="1"/>
</dbReference>
<keyword evidence="2" id="KW-0472">Membrane</keyword>
<evidence type="ECO:0000256" key="2">
    <source>
        <dbReference type="SAM" id="Phobius"/>
    </source>
</evidence>
<evidence type="ECO:0008006" key="5">
    <source>
        <dbReference type="Google" id="ProtNLM"/>
    </source>
</evidence>
<dbReference type="Gene3D" id="1.25.40.10">
    <property type="entry name" value="Tetratricopeptide repeat domain"/>
    <property type="match status" value="1"/>
</dbReference>
<keyword evidence="4" id="KW-1185">Reference proteome</keyword>
<evidence type="ECO:0000313" key="3">
    <source>
        <dbReference type="EMBL" id="MCW4471800.1"/>
    </source>
</evidence>
<keyword evidence="2" id="KW-1133">Transmembrane helix</keyword>
<proteinExistence type="predicted"/>